<evidence type="ECO:0000259" key="8">
    <source>
        <dbReference type="Pfam" id="PF17801"/>
    </source>
</evidence>
<comment type="similarity">
    <text evidence="2">Belongs to the glycosyl hydrolase 27 family.</text>
</comment>
<dbReference type="PANTHER" id="PTHR11452:SF75">
    <property type="entry name" value="ALPHA-GALACTOSIDASE MEL1"/>
    <property type="match status" value="1"/>
</dbReference>
<comment type="catalytic activity">
    <reaction evidence="1">
        <text>Hydrolysis of terminal, non-reducing alpha-D-galactose residues in alpha-D-galactosides, including galactose oligosaccharides, galactomannans and galactolipids.</text>
        <dbReference type="EC" id="3.2.1.22"/>
    </reaction>
</comment>
<gene>
    <name evidence="9" type="ORF">EZS27_010983</name>
</gene>
<accession>A0A5J4S549</accession>
<dbReference type="CDD" id="cd14792">
    <property type="entry name" value="GH27"/>
    <property type="match status" value="1"/>
</dbReference>
<dbReference type="InterPro" id="IPR002241">
    <property type="entry name" value="Glyco_hydro_27"/>
</dbReference>
<dbReference type="EMBL" id="SNRY01000405">
    <property type="protein sequence ID" value="KAA6341204.1"/>
    <property type="molecule type" value="Genomic_DNA"/>
</dbReference>
<dbReference type="SUPFAM" id="SSF51445">
    <property type="entry name" value="(Trans)glycosidases"/>
    <property type="match status" value="1"/>
</dbReference>
<evidence type="ECO:0000256" key="6">
    <source>
        <dbReference type="ARBA" id="ARBA00023157"/>
    </source>
</evidence>
<evidence type="ECO:0000256" key="1">
    <source>
        <dbReference type="ARBA" id="ARBA00001255"/>
    </source>
</evidence>
<comment type="caution">
    <text evidence="9">The sequence shown here is derived from an EMBL/GenBank/DDBJ whole genome shotgun (WGS) entry which is preliminary data.</text>
</comment>
<dbReference type="Gene3D" id="3.20.20.70">
    <property type="entry name" value="Aldolase class I"/>
    <property type="match status" value="1"/>
</dbReference>
<evidence type="ECO:0000256" key="2">
    <source>
        <dbReference type="ARBA" id="ARBA00009743"/>
    </source>
</evidence>
<sequence length="420" mass="47791">MKKLFAGILLLAIGCVLPMKAQAPVKLQVPATPQKFEHLADTPPMGWNSWNKFACNIDENLIRTIADALVKTGLRDAGYIYLNLDDCWHGQRDSLGFIQPDPVKFPSGMKALADYVHSKGLKIGIYSDAGRKTCGGHPGSFGHEYQDALQYAKWEIDYLKYDWCSSEDINPVGAYNLMRDALRAAGRPILFSMCEWGHSKPWTWAYNTGHSWRTTGDICNRFDGVDRHPGWAAYGVLQILDMQEGLRQYAGPGHWNDPDMLEVGNGQSVSEDRAHFSMWCMLAAPLILGNDIRSMAQETKDILMNKEVVDINQDHLGVQGLKFLVEDGLEFWFKPLENDEWAFCILNRTTESKDYTIDWQKFDLYDDVAKRFTNFDSQVYNVRNLWTKKDDGDTKKVRTVTIPGHDVVLYCLSINKKTKK</sequence>
<evidence type="ECO:0000256" key="7">
    <source>
        <dbReference type="ARBA" id="ARBA00023295"/>
    </source>
</evidence>
<dbReference type="Pfam" id="PF17801">
    <property type="entry name" value="Melibiase_C"/>
    <property type="match status" value="1"/>
</dbReference>
<evidence type="ECO:0000256" key="5">
    <source>
        <dbReference type="ARBA" id="ARBA00022801"/>
    </source>
</evidence>
<reference evidence="9" key="1">
    <citation type="submission" date="2019-03" db="EMBL/GenBank/DDBJ databases">
        <title>Single cell metagenomics reveals metabolic interactions within the superorganism composed of flagellate Streblomastix strix and complex community of Bacteroidetes bacteria on its surface.</title>
        <authorList>
            <person name="Treitli S.C."/>
            <person name="Kolisko M."/>
            <person name="Husnik F."/>
            <person name="Keeling P."/>
            <person name="Hampl V."/>
        </authorList>
    </citation>
    <scope>NUCLEOTIDE SEQUENCE</scope>
    <source>
        <strain evidence="9">STM</strain>
    </source>
</reference>
<dbReference type="PROSITE" id="PS51257">
    <property type="entry name" value="PROKAR_LIPOPROTEIN"/>
    <property type="match status" value="1"/>
</dbReference>
<dbReference type="PRINTS" id="PR00740">
    <property type="entry name" value="GLHYDRLASE27"/>
</dbReference>
<dbReference type="Pfam" id="PF16499">
    <property type="entry name" value="Melibiase_2"/>
    <property type="match status" value="1"/>
</dbReference>
<evidence type="ECO:0000256" key="3">
    <source>
        <dbReference type="ARBA" id="ARBA00012755"/>
    </source>
</evidence>
<evidence type="ECO:0000256" key="4">
    <source>
        <dbReference type="ARBA" id="ARBA00022729"/>
    </source>
</evidence>
<keyword evidence="4" id="KW-0732">Signal</keyword>
<dbReference type="InterPro" id="IPR017853">
    <property type="entry name" value="GH"/>
</dbReference>
<keyword evidence="6" id="KW-1015">Disulfide bond</keyword>
<dbReference type="GO" id="GO:0016052">
    <property type="term" value="P:carbohydrate catabolic process"/>
    <property type="evidence" value="ECO:0007669"/>
    <property type="project" value="UniProtKB-ARBA"/>
</dbReference>
<organism evidence="9">
    <name type="scientific">termite gut metagenome</name>
    <dbReference type="NCBI Taxonomy" id="433724"/>
    <lineage>
        <taxon>unclassified sequences</taxon>
        <taxon>metagenomes</taxon>
        <taxon>organismal metagenomes</taxon>
    </lineage>
</organism>
<keyword evidence="5 9" id="KW-0378">Hydrolase</keyword>
<dbReference type="PROSITE" id="PS00512">
    <property type="entry name" value="ALPHA_GALACTOSIDASE"/>
    <property type="match status" value="1"/>
</dbReference>
<feature type="domain" description="Alpha galactosidase C-terminal" evidence="8">
    <location>
        <begin position="327"/>
        <end position="410"/>
    </location>
</feature>
<dbReference type="Gene3D" id="2.60.40.1180">
    <property type="entry name" value="Golgi alpha-mannosidase II"/>
    <property type="match status" value="1"/>
</dbReference>
<dbReference type="GO" id="GO:0004557">
    <property type="term" value="F:alpha-galactosidase activity"/>
    <property type="evidence" value="ECO:0007669"/>
    <property type="project" value="UniProtKB-EC"/>
</dbReference>
<name>A0A5J4S549_9ZZZZ</name>
<proteinExistence type="inferred from homology"/>
<dbReference type="InterPro" id="IPR041233">
    <property type="entry name" value="Melibiase_C"/>
</dbReference>
<dbReference type="AlphaFoldDB" id="A0A5J4S549"/>
<dbReference type="SUPFAM" id="SSF51011">
    <property type="entry name" value="Glycosyl hydrolase domain"/>
    <property type="match status" value="1"/>
</dbReference>
<dbReference type="EC" id="3.2.1.22" evidence="3"/>
<dbReference type="InterPro" id="IPR013780">
    <property type="entry name" value="Glyco_hydro_b"/>
</dbReference>
<dbReference type="PANTHER" id="PTHR11452">
    <property type="entry name" value="ALPHA-GALACTOSIDASE/ALPHA-N-ACETYLGALACTOSAMINIDASE"/>
    <property type="match status" value="1"/>
</dbReference>
<dbReference type="FunFam" id="3.20.20.70:FF:000202">
    <property type="entry name" value="Alpha-galactosidase"/>
    <property type="match status" value="1"/>
</dbReference>
<evidence type="ECO:0000313" key="9">
    <source>
        <dbReference type="EMBL" id="KAA6341204.1"/>
    </source>
</evidence>
<keyword evidence="7 9" id="KW-0326">Glycosidase</keyword>
<dbReference type="InterPro" id="IPR013785">
    <property type="entry name" value="Aldolase_TIM"/>
</dbReference>
<dbReference type="InterPro" id="IPR000111">
    <property type="entry name" value="Glyco_hydro_27/36_CS"/>
</dbReference>
<protein>
    <recommendedName>
        <fullName evidence="3">alpha-galactosidase</fullName>
        <ecNumber evidence="3">3.2.1.22</ecNumber>
    </recommendedName>
</protein>